<protein>
    <submittedName>
        <fullName evidence="1">Uncharacterized protein</fullName>
    </submittedName>
</protein>
<comment type="caution">
    <text evidence="1">The sequence shown here is derived from an EMBL/GenBank/DDBJ whole genome shotgun (WGS) entry which is preliminary data.</text>
</comment>
<gene>
    <name evidence="1" type="ORF">BDR25DRAFT_279183</name>
</gene>
<organism evidence="1 2">
    <name type="scientific">Lindgomyces ingoldianus</name>
    <dbReference type="NCBI Taxonomy" id="673940"/>
    <lineage>
        <taxon>Eukaryota</taxon>
        <taxon>Fungi</taxon>
        <taxon>Dikarya</taxon>
        <taxon>Ascomycota</taxon>
        <taxon>Pezizomycotina</taxon>
        <taxon>Dothideomycetes</taxon>
        <taxon>Pleosporomycetidae</taxon>
        <taxon>Pleosporales</taxon>
        <taxon>Lindgomycetaceae</taxon>
        <taxon>Lindgomyces</taxon>
    </lineage>
</organism>
<name>A0ACB6R7Y6_9PLEO</name>
<reference evidence="1" key="1">
    <citation type="journal article" date="2020" name="Stud. Mycol.">
        <title>101 Dothideomycetes genomes: a test case for predicting lifestyles and emergence of pathogens.</title>
        <authorList>
            <person name="Haridas S."/>
            <person name="Albert R."/>
            <person name="Binder M."/>
            <person name="Bloem J."/>
            <person name="Labutti K."/>
            <person name="Salamov A."/>
            <person name="Andreopoulos B."/>
            <person name="Baker S."/>
            <person name="Barry K."/>
            <person name="Bills G."/>
            <person name="Bluhm B."/>
            <person name="Cannon C."/>
            <person name="Castanera R."/>
            <person name="Culley D."/>
            <person name="Daum C."/>
            <person name="Ezra D."/>
            <person name="Gonzalez J."/>
            <person name="Henrissat B."/>
            <person name="Kuo A."/>
            <person name="Liang C."/>
            <person name="Lipzen A."/>
            <person name="Lutzoni F."/>
            <person name="Magnuson J."/>
            <person name="Mondo S."/>
            <person name="Nolan M."/>
            <person name="Ohm R."/>
            <person name="Pangilinan J."/>
            <person name="Park H.-J."/>
            <person name="Ramirez L."/>
            <person name="Alfaro M."/>
            <person name="Sun H."/>
            <person name="Tritt A."/>
            <person name="Yoshinaga Y."/>
            <person name="Zwiers L.-H."/>
            <person name="Turgeon B."/>
            <person name="Goodwin S."/>
            <person name="Spatafora J."/>
            <person name="Crous P."/>
            <person name="Grigoriev I."/>
        </authorList>
    </citation>
    <scope>NUCLEOTIDE SEQUENCE</scope>
    <source>
        <strain evidence="1">ATCC 200398</strain>
    </source>
</reference>
<keyword evidence="2" id="KW-1185">Reference proteome</keyword>
<proteinExistence type="predicted"/>
<evidence type="ECO:0000313" key="2">
    <source>
        <dbReference type="Proteomes" id="UP000799755"/>
    </source>
</evidence>
<evidence type="ECO:0000313" key="1">
    <source>
        <dbReference type="EMBL" id="KAF2475202.1"/>
    </source>
</evidence>
<dbReference type="EMBL" id="MU003496">
    <property type="protein sequence ID" value="KAF2475202.1"/>
    <property type="molecule type" value="Genomic_DNA"/>
</dbReference>
<sequence>MISKTVTPALLPLLLAALTTALTTSTATLLIPDWCVTQSQPTVTVLGSSSDLTTYSYSCSTDTSKVLAASSKASAIEASAKSKASALQASLGGVKTKDHSDNARRYLAALAAEREKRDSSYECYGYDAFDACLPWEVTQGASYWAVHYTVTGIVAVDEVCTFGDGGVASGDATCTGSGRLDPSIWGDGDGSHTETFKKTDVDEFFIRNTVPVTMGGKAVVTGTGAAASGTFAANANATGTAAGAQSTGVAAGMAIPTGIVAMAGAAGGILAAALAL</sequence>
<accession>A0ACB6R7Y6</accession>
<dbReference type="Proteomes" id="UP000799755">
    <property type="component" value="Unassembled WGS sequence"/>
</dbReference>